<name>A0A7Z8Y5Z8_9CAUL</name>
<dbReference type="EMBL" id="UXHF01000006">
    <property type="protein sequence ID" value="VDC51403.1"/>
    <property type="molecule type" value="Genomic_DNA"/>
</dbReference>
<protein>
    <recommendedName>
        <fullName evidence="3">Phage Gp37/Gp68 family protein</fullName>
    </recommendedName>
</protein>
<dbReference type="Proteomes" id="UP000289220">
    <property type="component" value="Unassembled WGS sequence"/>
</dbReference>
<dbReference type="AlphaFoldDB" id="A0A7Z8Y5Z8"/>
<proteinExistence type="predicted"/>
<comment type="caution">
    <text evidence="1">The sequence shown here is derived from an EMBL/GenBank/DDBJ whole genome shotgun (WGS) entry which is preliminary data.</text>
</comment>
<reference evidence="1 2" key="1">
    <citation type="submission" date="2018-11" db="EMBL/GenBank/DDBJ databases">
        <authorList>
            <person name="Peiro R."/>
            <person name="Begona"/>
            <person name="Cbmso G."/>
            <person name="Lopez M."/>
            <person name="Gonzalez S."/>
            <person name="Sacristan E."/>
            <person name="Castillo E."/>
        </authorList>
    </citation>
    <scope>NUCLEOTIDE SEQUENCE [LARGE SCALE GENOMIC DNA]</scope>
    <source>
        <strain evidence="1">Brev_genome</strain>
    </source>
</reference>
<dbReference type="InterPro" id="IPR011101">
    <property type="entry name" value="DUF5131"/>
</dbReference>
<organism evidence="1 2">
    <name type="scientific">Brevundimonas mediterranea</name>
    <dbReference type="NCBI Taxonomy" id="74329"/>
    <lineage>
        <taxon>Bacteria</taxon>
        <taxon>Pseudomonadati</taxon>
        <taxon>Pseudomonadota</taxon>
        <taxon>Alphaproteobacteria</taxon>
        <taxon>Caulobacterales</taxon>
        <taxon>Caulobacteraceae</taxon>
        <taxon>Brevundimonas</taxon>
    </lineage>
</organism>
<evidence type="ECO:0000313" key="1">
    <source>
        <dbReference type="EMBL" id="VDC51403.1"/>
    </source>
</evidence>
<evidence type="ECO:0008006" key="3">
    <source>
        <dbReference type="Google" id="ProtNLM"/>
    </source>
</evidence>
<evidence type="ECO:0000313" key="2">
    <source>
        <dbReference type="Proteomes" id="UP000289220"/>
    </source>
</evidence>
<keyword evidence="2" id="KW-1185">Reference proteome</keyword>
<accession>A0A7Z8Y5Z8</accession>
<dbReference type="Pfam" id="PF07505">
    <property type="entry name" value="DUF5131"/>
    <property type="match status" value="1"/>
</dbReference>
<sequence length="375" mass="42106">MFPRPHEGLGRRSTSGRGVMSKIEWTERSWNPIIGCAIVSPGCTNCYAMRMAHRLGQNPMTPAYAGLTRVVNDKPVWTGEIRLAGHDAITAPMKRKTPTTWFVNSMSDLFADGVKDDWIDAVFAVMALTPQHTYQVLTKRPERMRDYVRGVTLERLATAFAPGALRMSRNDVYRAFGMAGKFSYDPPTPQLPLRNVWLGVSAEDQRRADERIPILLDTPAAIRWVSAEPLLGPLDLKAWLWTTVVKPATCGPTVITDKWSALRPSLDWVVLGGESGPNARPMHPDWARQPRDQCAAASVPFFFKQWGEWAAHIDRDIDDDDWRAAYGRMESGRYRWLNLEGGIGFHGDRFHVMRRVGKKAAGRLLDGVQHDGMPG</sequence>
<gene>
    <name evidence="1" type="ORF">BREV_BREV_00472</name>
</gene>